<keyword evidence="3" id="KW-1185">Reference proteome</keyword>
<gene>
    <name evidence="2" type="ORF">A4A49_52781</name>
</gene>
<organism evidence="2 3">
    <name type="scientific">Nicotiana attenuata</name>
    <name type="common">Coyote tobacco</name>
    <dbReference type="NCBI Taxonomy" id="49451"/>
    <lineage>
        <taxon>Eukaryota</taxon>
        <taxon>Viridiplantae</taxon>
        <taxon>Streptophyta</taxon>
        <taxon>Embryophyta</taxon>
        <taxon>Tracheophyta</taxon>
        <taxon>Spermatophyta</taxon>
        <taxon>Magnoliopsida</taxon>
        <taxon>eudicotyledons</taxon>
        <taxon>Gunneridae</taxon>
        <taxon>Pentapetalae</taxon>
        <taxon>asterids</taxon>
        <taxon>lamiids</taxon>
        <taxon>Solanales</taxon>
        <taxon>Solanaceae</taxon>
        <taxon>Nicotianoideae</taxon>
        <taxon>Nicotianeae</taxon>
        <taxon>Nicotiana</taxon>
    </lineage>
</organism>
<dbReference type="EMBL" id="MJEQ01037189">
    <property type="protein sequence ID" value="OIT01257.1"/>
    <property type="molecule type" value="Genomic_DNA"/>
</dbReference>
<feature type="transmembrane region" description="Helical" evidence="1">
    <location>
        <begin position="106"/>
        <end position="123"/>
    </location>
</feature>
<proteinExistence type="predicted"/>
<reference evidence="2" key="1">
    <citation type="submission" date="2016-11" db="EMBL/GenBank/DDBJ databases">
        <title>The genome of Nicotiana attenuata.</title>
        <authorList>
            <person name="Xu S."/>
            <person name="Brockmoeller T."/>
            <person name="Gaquerel E."/>
            <person name="Navarro A."/>
            <person name="Kuhl H."/>
            <person name="Gase K."/>
            <person name="Ling Z."/>
            <person name="Zhou W."/>
            <person name="Kreitzer C."/>
            <person name="Stanke M."/>
            <person name="Tang H."/>
            <person name="Lyons E."/>
            <person name="Pandey P."/>
            <person name="Pandey S.P."/>
            <person name="Timmermann B."/>
            <person name="Baldwin I.T."/>
        </authorList>
    </citation>
    <scope>NUCLEOTIDE SEQUENCE [LARGE SCALE GENOMIC DNA]</scope>
    <source>
        <strain evidence="2">UT</strain>
    </source>
</reference>
<sequence length="151" mass="17742">MNSLVRSRPLRFSRRIDGYEPLDQSQIGKSGKETEIVCDDDHSQYRRRNISMKLQRIGTRKQQIRSPIILRSLSYRRERARKRQIFLQSYKLESIDNSRTKILKKIVFKVNSAIVSVASFMWTLTPLDLVIVTLQSVLFLPLEYKVLLINS</sequence>
<keyword evidence="1" id="KW-0472">Membrane</keyword>
<evidence type="ECO:0000313" key="3">
    <source>
        <dbReference type="Proteomes" id="UP000187609"/>
    </source>
</evidence>
<dbReference type="Proteomes" id="UP000187609">
    <property type="component" value="Unassembled WGS sequence"/>
</dbReference>
<accession>A0A1J6J1V9</accession>
<evidence type="ECO:0000313" key="2">
    <source>
        <dbReference type="EMBL" id="OIT01257.1"/>
    </source>
</evidence>
<dbReference type="AlphaFoldDB" id="A0A1J6J1V9"/>
<keyword evidence="1" id="KW-1133">Transmembrane helix</keyword>
<evidence type="ECO:0000256" key="1">
    <source>
        <dbReference type="SAM" id="Phobius"/>
    </source>
</evidence>
<protein>
    <submittedName>
        <fullName evidence="2">Uncharacterized protein</fullName>
    </submittedName>
</protein>
<comment type="caution">
    <text evidence="2">The sequence shown here is derived from an EMBL/GenBank/DDBJ whole genome shotgun (WGS) entry which is preliminary data.</text>
</comment>
<dbReference type="Gramene" id="OIT01257">
    <property type="protein sequence ID" value="OIT01257"/>
    <property type="gene ID" value="A4A49_52781"/>
</dbReference>
<name>A0A1J6J1V9_NICAT</name>
<keyword evidence="1" id="KW-0812">Transmembrane</keyword>